<dbReference type="InterPro" id="IPR011006">
    <property type="entry name" value="CheY-like_superfamily"/>
</dbReference>
<dbReference type="InterPro" id="IPR001789">
    <property type="entry name" value="Sig_transdc_resp-reg_receiver"/>
</dbReference>
<dbReference type="InterPro" id="IPR051015">
    <property type="entry name" value="EvgA-like"/>
</dbReference>
<evidence type="ECO:0000313" key="5">
    <source>
        <dbReference type="EMBL" id="TDQ84250.1"/>
    </source>
</evidence>
<dbReference type="PROSITE" id="PS50110">
    <property type="entry name" value="RESPONSE_REGULATORY"/>
    <property type="match status" value="1"/>
</dbReference>
<dbReference type="Gene3D" id="3.40.50.2300">
    <property type="match status" value="1"/>
</dbReference>
<dbReference type="GO" id="GO:0006355">
    <property type="term" value="P:regulation of DNA-templated transcription"/>
    <property type="evidence" value="ECO:0007669"/>
    <property type="project" value="InterPro"/>
</dbReference>
<keyword evidence="6" id="KW-1185">Reference proteome</keyword>
<feature type="domain" description="HTH luxR-type" evidence="3">
    <location>
        <begin position="133"/>
        <end position="198"/>
    </location>
</feature>
<dbReference type="InterPro" id="IPR016032">
    <property type="entry name" value="Sig_transdc_resp-reg_C-effctor"/>
</dbReference>
<protein>
    <submittedName>
        <fullName evidence="5">LuxR family two component transcriptional regulator</fullName>
    </submittedName>
</protein>
<dbReference type="AlphaFoldDB" id="A0A4R6WVP0"/>
<accession>A0A4R6WVP0</accession>
<dbReference type="CDD" id="cd06170">
    <property type="entry name" value="LuxR_C_like"/>
    <property type="match status" value="1"/>
</dbReference>
<evidence type="ECO:0000259" key="3">
    <source>
        <dbReference type="PROSITE" id="PS50043"/>
    </source>
</evidence>
<gene>
    <name evidence="5" type="ORF">A8950_0798</name>
</gene>
<evidence type="ECO:0000313" key="6">
    <source>
        <dbReference type="Proteomes" id="UP000295783"/>
    </source>
</evidence>
<dbReference type="InterPro" id="IPR036388">
    <property type="entry name" value="WH-like_DNA-bd_sf"/>
</dbReference>
<comment type="caution">
    <text evidence="2">Lacks conserved residue(s) required for the propagation of feature annotation.</text>
</comment>
<dbReference type="Pfam" id="PF00196">
    <property type="entry name" value="GerE"/>
    <property type="match status" value="1"/>
</dbReference>
<proteinExistence type="predicted"/>
<dbReference type="Gene3D" id="1.10.10.10">
    <property type="entry name" value="Winged helix-like DNA-binding domain superfamily/Winged helix DNA-binding domain"/>
    <property type="match status" value="1"/>
</dbReference>
<dbReference type="EMBL" id="SNYW01000006">
    <property type="protein sequence ID" value="TDQ84250.1"/>
    <property type="molecule type" value="Genomic_DNA"/>
</dbReference>
<dbReference type="PROSITE" id="PS50043">
    <property type="entry name" value="HTH_LUXR_2"/>
    <property type="match status" value="1"/>
</dbReference>
<evidence type="ECO:0000256" key="2">
    <source>
        <dbReference type="PROSITE-ProRule" id="PRU00169"/>
    </source>
</evidence>
<comment type="caution">
    <text evidence="5">The sequence shown here is derived from an EMBL/GenBank/DDBJ whole genome shotgun (WGS) entry which is preliminary data.</text>
</comment>
<dbReference type="PANTHER" id="PTHR45566:SF2">
    <property type="entry name" value="NARL SUBFAMILY"/>
    <property type="match status" value="1"/>
</dbReference>
<dbReference type="SUPFAM" id="SSF46894">
    <property type="entry name" value="C-terminal effector domain of the bipartite response regulators"/>
    <property type="match status" value="1"/>
</dbReference>
<dbReference type="PROSITE" id="PS00622">
    <property type="entry name" value="HTH_LUXR_1"/>
    <property type="match status" value="1"/>
</dbReference>
<keyword evidence="1" id="KW-0238">DNA-binding</keyword>
<reference evidence="5 6" key="1">
    <citation type="submission" date="2019-03" db="EMBL/GenBank/DDBJ databases">
        <title>Genomic Encyclopedia of Type Strains, Phase III (KMG-III): the genomes of soil and plant-associated and newly described type strains.</title>
        <authorList>
            <person name="Whitman W."/>
        </authorList>
    </citation>
    <scope>NUCLEOTIDE SEQUENCE [LARGE SCALE GENOMIC DNA]</scope>
    <source>
        <strain evidence="5 6">CGMCC 1.7660</strain>
    </source>
</reference>
<dbReference type="GO" id="GO:0000160">
    <property type="term" value="P:phosphorelay signal transduction system"/>
    <property type="evidence" value="ECO:0007669"/>
    <property type="project" value="InterPro"/>
</dbReference>
<evidence type="ECO:0000259" key="4">
    <source>
        <dbReference type="PROSITE" id="PS50110"/>
    </source>
</evidence>
<dbReference type="PRINTS" id="PR00038">
    <property type="entry name" value="HTHLUXR"/>
</dbReference>
<dbReference type="GO" id="GO:0003677">
    <property type="term" value="F:DNA binding"/>
    <property type="evidence" value="ECO:0007669"/>
    <property type="project" value="UniProtKB-KW"/>
</dbReference>
<organism evidence="5 6">
    <name type="scientific">Dongia mobilis</name>
    <dbReference type="NCBI Taxonomy" id="578943"/>
    <lineage>
        <taxon>Bacteria</taxon>
        <taxon>Pseudomonadati</taxon>
        <taxon>Pseudomonadota</taxon>
        <taxon>Alphaproteobacteria</taxon>
        <taxon>Rhodospirillales</taxon>
        <taxon>Dongiaceae</taxon>
        <taxon>Dongia</taxon>
    </lineage>
</organism>
<sequence length="200" mass="22189">MRVLFADHRVLLSEAIAIALQTQDLEIQTTLAVTLQRALDLCWDEESFDIIVLSDNLPGMANLSGLLSIRDACPLSRILLLTDQPDAAFQIRARELGAAAVLSHQAGWDELMALIKHLGGAQRIFAGSAAAHEQPRHRELTRRERDVLDRLIRGQSNKEIARDLAMAPMTVAMHLTSIFRKLGVSNRLQAVALALRRDDN</sequence>
<dbReference type="PANTHER" id="PTHR45566">
    <property type="entry name" value="HTH-TYPE TRANSCRIPTIONAL REGULATOR YHJB-RELATED"/>
    <property type="match status" value="1"/>
</dbReference>
<evidence type="ECO:0000256" key="1">
    <source>
        <dbReference type="ARBA" id="ARBA00023125"/>
    </source>
</evidence>
<dbReference type="SUPFAM" id="SSF52172">
    <property type="entry name" value="CheY-like"/>
    <property type="match status" value="1"/>
</dbReference>
<feature type="domain" description="Response regulatory" evidence="4">
    <location>
        <begin position="2"/>
        <end position="119"/>
    </location>
</feature>
<name>A0A4R6WVP0_9PROT</name>
<dbReference type="InterPro" id="IPR000792">
    <property type="entry name" value="Tscrpt_reg_LuxR_C"/>
</dbReference>
<dbReference type="SMART" id="SM00448">
    <property type="entry name" value="REC"/>
    <property type="match status" value="1"/>
</dbReference>
<dbReference type="RefSeq" id="WP_166644984.1">
    <property type="nucleotide sequence ID" value="NZ_SNYW01000006.1"/>
</dbReference>
<dbReference type="SMART" id="SM00421">
    <property type="entry name" value="HTH_LUXR"/>
    <property type="match status" value="1"/>
</dbReference>
<dbReference type="Proteomes" id="UP000295783">
    <property type="component" value="Unassembled WGS sequence"/>
</dbReference>